<name>A0A9K3LHF5_9STRA</name>
<dbReference type="AlphaFoldDB" id="A0A9K3LHF5"/>
<reference evidence="2" key="2">
    <citation type="submission" date="2021-04" db="EMBL/GenBank/DDBJ databases">
        <authorList>
            <person name="Podell S."/>
        </authorList>
    </citation>
    <scope>NUCLEOTIDE SEQUENCE</scope>
    <source>
        <strain evidence="2">Hildebrandi</strain>
    </source>
</reference>
<proteinExistence type="predicted"/>
<gene>
    <name evidence="2" type="ORF">IV203_036865</name>
</gene>
<dbReference type="EMBL" id="JAGRRH010000013">
    <property type="protein sequence ID" value="KAG7361764.1"/>
    <property type="molecule type" value="Genomic_DNA"/>
</dbReference>
<evidence type="ECO:0000313" key="3">
    <source>
        <dbReference type="Proteomes" id="UP000693970"/>
    </source>
</evidence>
<dbReference type="OrthoDB" id="421474at2759"/>
<dbReference type="PANTHER" id="PTHR47721:SF2">
    <property type="entry name" value="OS01G0235100 PROTEIN"/>
    <property type="match status" value="1"/>
</dbReference>
<reference evidence="2" key="1">
    <citation type="journal article" date="2021" name="Sci. Rep.">
        <title>Diploid genomic architecture of Nitzschia inconspicua, an elite biomass production diatom.</title>
        <authorList>
            <person name="Oliver A."/>
            <person name="Podell S."/>
            <person name="Pinowska A."/>
            <person name="Traller J.C."/>
            <person name="Smith S.R."/>
            <person name="McClure R."/>
            <person name="Beliaev A."/>
            <person name="Bohutskyi P."/>
            <person name="Hill E.A."/>
            <person name="Rabines A."/>
            <person name="Zheng H."/>
            <person name="Allen L.Z."/>
            <person name="Kuo A."/>
            <person name="Grigoriev I.V."/>
            <person name="Allen A.E."/>
            <person name="Hazlebeck D."/>
            <person name="Allen E.E."/>
        </authorList>
    </citation>
    <scope>NUCLEOTIDE SEQUENCE</scope>
    <source>
        <strain evidence="2">Hildebrandi</strain>
    </source>
</reference>
<organism evidence="2 3">
    <name type="scientific">Nitzschia inconspicua</name>
    <dbReference type="NCBI Taxonomy" id="303405"/>
    <lineage>
        <taxon>Eukaryota</taxon>
        <taxon>Sar</taxon>
        <taxon>Stramenopiles</taxon>
        <taxon>Ochrophyta</taxon>
        <taxon>Bacillariophyta</taxon>
        <taxon>Bacillariophyceae</taxon>
        <taxon>Bacillariophycidae</taxon>
        <taxon>Bacillariales</taxon>
        <taxon>Bacillariaceae</taxon>
        <taxon>Nitzschia</taxon>
    </lineage>
</organism>
<sequence>MRNPQSVRMVEIPKGPAPLFIVTEDEDGNIVNATPLSSSESSSVPTTTPPPTPKEVVAEVPCPDCDLCDGSGRISGGVGAVLDWWPIKAYRPCPNFIERGGKYTRSGQGLDEIAFGRDSTFQKQQ</sequence>
<evidence type="ECO:0000313" key="2">
    <source>
        <dbReference type="EMBL" id="KAG7361764.1"/>
    </source>
</evidence>
<dbReference type="Proteomes" id="UP000693970">
    <property type="component" value="Unassembled WGS sequence"/>
</dbReference>
<evidence type="ECO:0000256" key="1">
    <source>
        <dbReference type="SAM" id="MobiDB-lite"/>
    </source>
</evidence>
<feature type="compositionally biased region" description="Low complexity" evidence="1">
    <location>
        <begin position="34"/>
        <end position="46"/>
    </location>
</feature>
<feature type="region of interest" description="Disordered" evidence="1">
    <location>
        <begin position="33"/>
        <end position="54"/>
    </location>
</feature>
<dbReference type="PANTHER" id="PTHR47721">
    <property type="entry name" value="OS01G0235100 PROTEIN"/>
    <property type="match status" value="1"/>
</dbReference>
<comment type="caution">
    <text evidence="2">The sequence shown here is derived from an EMBL/GenBank/DDBJ whole genome shotgun (WGS) entry which is preliminary data.</text>
</comment>
<protein>
    <submittedName>
        <fullName evidence="2">Uncharacterized protein</fullName>
    </submittedName>
</protein>
<accession>A0A9K3LHF5</accession>
<keyword evidence="3" id="KW-1185">Reference proteome</keyword>